<dbReference type="SUPFAM" id="SSF52540">
    <property type="entry name" value="P-loop containing nucleoside triphosphate hydrolases"/>
    <property type="match status" value="1"/>
</dbReference>
<keyword evidence="1" id="KW-0808">Transferase</keyword>
<sequence>MRDLQSQYANQQRLIAALREPRRYPHAARSVEVIETHISWVLLAGSYAYKIKKAVELGFLDYSTLPLRRACCEEEIRLNRRTAPDLYLDTVAIGGSAEIPQFGVQPAIEYAVRMRRFASADLMDKSLQRGRIAPRHIDDLAAAIARFHAAIPAAAAGAGFGTPASIRAAAMQNFEQLRVLLGDDADPDGIAALEAATEAEFVECRATFEARAQQGFVRECHGDLHLGNIVLIGDRPTPFDCIEFNPGLRWIDVMDEIAFPVMDLLHRNRDELAWRLLNAYLEAGGDYGGVAVLRFYLAYRAAVRAKVSAIRAAQSGVSRPARVAALAACRSYLALARRCLGRYRPALIVTHGLPGSGKTTFSQLALQQLGAIRIRSDVERKRLFGLASLESSRGDIYSAEATQRTYARLHELARGILLAGLPVIVDAAFLRREEREAFRLLAQDLSVPFAIASLQASDTVLRERVRQRRNDASEADVAVLHLLQAGQQPLTRSELACTAHFTTEEAPDSETNARAWERFDGLLAAAARCSAGRQAK</sequence>
<dbReference type="InterPro" id="IPR052732">
    <property type="entry name" value="Cell-binding_unc_protein"/>
</dbReference>
<protein>
    <submittedName>
        <fullName evidence="1">Phosphotransferase enzyme family protein</fullName>
    </submittedName>
</protein>
<gene>
    <name evidence="1" type="ORF">GALL_07490</name>
</gene>
<dbReference type="InterPro" id="IPR011009">
    <property type="entry name" value="Kinase-like_dom_sf"/>
</dbReference>
<reference evidence="1" key="1">
    <citation type="submission" date="2016-10" db="EMBL/GenBank/DDBJ databases">
        <title>Sequence of Gallionella enrichment culture.</title>
        <authorList>
            <person name="Poehlein A."/>
            <person name="Muehling M."/>
            <person name="Daniel R."/>
        </authorList>
    </citation>
    <scope>NUCLEOTIDE SEQUENCE</scope>
</reference>
<organism evidence="1">
    <name type="scientific">mine drainage metagenome</name>
    <dbReference type="NCBI Taxonomy" id="410659"/>
    <lineage>
        <taxon>unclassified sequences</taxon>
        <taxon>metagenomes</taxon>
        <taxon>ecological metagenomes</taxon>
    </lineage>
</organism>
<dbReference type="Gene3D" id="3.40.50.300">
    <property type="entry name" value="P-loop containing nucleotide triphosphate hydrolases"/>
    <property type="match status" value="1"/>
</dbReference>
<dbReference type="InterPro" id="IPR027417">
    <property type="entry name" value="P-loop_NTPase"/>
</dbReference>
<proteinExistence type="predicted"/>
<evidence type="ECO:0000313" key="1">
    <source>
        <dbReference type="EMBL" id="OIR19865.1"/>
    </source>
</evidence>
<dbReference type="SUPFAM" id="SSF56112">
    <property type="entry name" value="Protein kinase-like (PK-like)"/>
    <property type="match status" value="1"/>
</dbReference>
<name>A0A1J5TFW8_9ZZZZ</name>
<comment type="caution">
    <text evidence="1">The sequence shown here is derived from an EMBL/GenBank/DDBJ whole genome shotgun (WGS) entry which is preliminary data.</text>
</comment>
<accession>A0A1J5TFW8</accession>
<dbReference type="GO" id="GO:0016740">
    <property type="term" value="F:transferase activity"/>
    <property type="evidence" value="ECO:0007669"/>
    <property type="project" value="UniProtKB-KW"/>
</dbReference>
<dbReference type="PANTHER" id="PTHR43883">
    <property type="entry name" value="SLR0207 PROTEIN"/>
    <property type="match status" value="1"/>
</dbReference>
<dbReference type="Pfam" id="PF13671">
    <property type="entry name" value="AAA_33"/>
    <property type="match status" value="1"/>
</dbReference>
<dbReference type="PANTHER" id="PTHR43883:SF1">
    <property type="entry name" value="GLUCONOKINASE"/>
    <property type="match status" value="1"/>
</dbReference>
<dbReference type="AlphaFoldDB" id="A0A1J5TFW8"/>
<dbReference type="Gene3D" id="3.90.1200.10">
    <property type="match status" value="1"/>
</dbReference>
<dbReference type="EMBL" id="MLJW01000001">
    <property type="protein sequence ID" value="OIR19865.1"/>
    <property type="molecule type" value="Genomic_DNA"/>
</dbReference>